<evidence type="ECO:0000313" key="1">
    <source>
        <dbReference type="EMBL" id="MBD2777164.1"/>
    </source>
</evidence>
<gene>
    <name evidence="1" type="ORF">ICL16_35255</name>
</gene>
<keyword evidence="2" id="KW-1185">Reference proteome</keyword>
<accession>A0A8J7C8T5</accession>
<sequence>MQLGSQEDLWLTIPALKRLRQLLPNAAITLMVSADGNQIDLQMPWVDEVLVYEGAGKIFVNAECELALISQLRQCAFDAAVIFSNAKESPYPLAYMCYLAGIPIRIGQSQEFGGGVLSHWVKPLAQTHSADQYLSLVESAFENSKSAQTSCV</sequence>
<dbReference type="GO" id="GO:0008713">
    <property type="term" value="F:ADP-heptose-lipopolysaccharide heptosyltransferase activity"/>
    <property type="evidence" value="ECO:0007669"/>
    <property type="project" value="TreeGrafter"/>
</dbReference>
<dbReference type="GO" id="GO:0009244">
    <property type="term" value="P:lipopolysaccharide core region biosynthetic process"/>
    <property type="evidence" value="ECO:0007669"/>
    <property type="project" value="TreeGrafter"/>
</dbReference>
<protein>
    <submittedName>
        <fullName evidence="1">Uncharacterized protein</fullName>
    </submittedName>
</protein>
<dbReference type="GO" id="GO:0005829">
    <property type="term" value="C:cytosol"/>
    <property type="evidence" value="ECO:0007669"/>
    <property type="project" value="TreeGrafter"/>
</dbReference>
<name>A0A8J7C8T5_9CYAN</name>
<comment type="caution">
    <text evidence="1">The sequence shown here is derived from an EMBL/GenBank/DDBJ whole genome shotgun (WGS) entry which is preliminary data.</text>
</comment>
<organism evidence="1 2">
    <name type="scientific">Iningainema tapete BLCC-T55</name>
    <dbReference type="NCBI Taxonomy" id="2748662"/>
    <lineage>
        <taxon>Bacteria</taxon>
        <taxon>Bacillati</taxon>
        <taxon>Cyanobacteriota</taxon>
        <taxon>Cyanophyceae</taxon>
        <taxon>Nostocales</taxon>
        <taxon>Scytonemataceae</taxon>
        <taxon>Iningainema tapete</taxon>
    </lineage>
</organism>
<dbReference type="EMBL" id="JACXAE010000106">
    <property type="protein sequence ID" value="MBD2777164.1"/>
    <property type="molecule type" value="Genomic_DNA"/>
</dbReference>
<dbReference type="SUPFAM" id="SSF53756">
    <property type="entry name" value="UDP-Glycosyltransferase/glycogen phosphorylase"/>
    <property type="match status" value="1"/>
</dbReference>
<dbReference type="AlphaFoldDB" id="A0A8J7C8T5"/>
<proteinExistence type="predicted"/>
<reference evidence="1" key="1">
    <citation type="submission" date="2020-09" db="EMBL/GenBank/DDBJ databases">
        <title>Iningainema tapete sp. nov. (Scytonemataceae, Cyanobacteria) from greenhouses in central Florida (USA) produces two types of nodularin with biosynthetic potential for microcystin-LR and anabaenopeptins.</title>
        <authorList>
            <person name="Berthold D.E."/>
            <person name="Lefler F.W."/>
            <person name="Huang I.-S."/>
            <person name="Abdulla H."/>
            <person name="Zimba P.V."/>
            <person name="Laughinghouse H.D. IV."/>
        </authorList>
    </citation>
    <scope>NUCLEOTIDE SEQUENCE</scope>
    <source>
        <strain evidence="1">BLCCT55</strain>
    </source>
</reference>
<dbReference type="Gene3D" id="3.40.50.2000">
    <property type="entry name" value="Glycogen Phosphorylase B"/>
    <property type="match status" value="1"/>
</dbReference>
<dbReference type="PANTHER" id="PTHR30160">
    <property type="entry name" value="TETRAACYLDISACCHARIDE 4'-KINASE-RELATED"/>
    <property type="match status" value="1"/>
</dbReference>
<dbReference type="InterPro" id="IPR051199">
    <property type="entry name" value="LPS_LOS_Heptosyltrfase"/>
</dbReference>
<evidence type="ECO:0000313" key="2">
    <source>
        <dbReference type="Proteomes" id="UP000629098"/>
    </source>
</evidence>
<dbReference type="Proteomes" id="UP000629098">
    <property type="component" value="Unassembled WGS sequence"/>
</dbReference>